<dbReference type="InterPro" id="IPR045221">
    <property type="entry name" value="Sphingomyelin_synth-like"/>
</dbReference>
<evidence type="ECO:0000256" key="4">
    <source>
        <dbReference type="ARBA" id="ARBA00022692"/>
    </source>
</evidence>
<comment type="subcellular location">
    <subcellularLocation>
        <location evidence="1">Membrane</location>
        <topology evidence="1">Multi-pass membrane protein</topology>
    </subcellularLocation>
</comment>
<evidence type="ECO:0000313" key="12">
    <source>
        <dbReference type="RefSeq" id="XP_014667276.1"/>
    </source>
</evidence>
<dbReference type="SUPFAM" id="SSF47769">
    <property type="entry name" value="SAM/Pointed domain"/>
    <property type="match status" value="1"/>
</dbReference>
<feature type="transmembrane region" description="Helical" evidence="9">
    <location>
        <begin position="208"/>
        <end position="231"/>
    </location>
</feature>
<keyword evidence="7" id="KW-0443">Lipid metabolism</keyword>
<dbReference type="GeneID" id="106808885"/>
<proteinExistence type="inferred from homology"/>
<evidence type="ECO:0000256" key="6">
    <source>
        <dbReference type="ARBA" id="ARBA00022989"/>
    </source>
</evidence>
<dbReference type="PANTHER" id="PTHR21290">
    <property type="entry name" value="SPHINGOMYELIN SYNTHETASE"/>
    <property type="match status" value="1"/>
</dbReference>
<dbReference type="InterPro" id="IPR025749">
    <property type="entry name" value="Sphingomyelin_synth-like_dom"/>
</dbReference>
<feature type="domain" description="SAM" evidence="10">
    <location>
        <begin position="22"/>
        <end position="90"/>
    </location>
</feature>
<dbReference type="PANTHER" id="PTHR21290:SF25">
    <property type="entry name" value="SPHINGOMYELIN SYNTHASE-RELATED PROTEIN 1"/>
    <property type="match status" value="1"/>
</dbReference>
<dbReference type="CDD" id="cd09515">
    <property type="entry name" value="SAM_SGMS1-like"/>
    <property type="match status" value="1"/>
</dbReference>
<keyword evidence="11" id="KW-1185">Reference proteome</keyword>
<dbReference type="Gene3D" id="1.10.150.50">
    <property type="entry name" value="Transcription Factor, Ets-1"/>
    <property type="match status" value="1"/>
</dbReference>
<comment type="similarity">
    <text evidence="2">Belongs to the sphingomyelin synthase family.</text>
</comment>
<name>A0ABM1E505_PRICU</name>
<keyword evidence="3" id="KW-0808">Transferase</keyword>
<accession>A0ABM1E505</accession>
<evidence type="ECO:0000313" key="11">
    <source>
        <dbReference type="Proteomes" id="UP000695022"/>
    </source>
</evidence>
<evidence type="ECO:0000256" key="3">
    <source>
        <dbReference type="ARBA" id="ARBA00022679"/>
    </source>
</evidence>
<dbReference type="InterPro" id="IPR013761">
    <property type="entry name" value="SAM/pointed_sf"/>
</dbReference>
<evidence type="ECO:0000256" key="9">
    <source>
        <dbReference type="SAM" id="Phobius"/>
    </source>
</evidence>
<evidence type="ECO:0000256" key="8">
    <source>
        <dbReference type="ARBA" id="ARBA00023136"/>
    </source>
</evidence>
<feature type="transmembrane region" description="Helical" evidence="9">
    <location>
        <begin position="243"/>
        <end position="265"/>
    </location>
</feature>
<dbReference type="InterPro" id="IPR001660">
    <property type="entry name" value="SAM"/>
</dbReference>
<sequence length="335" mass="38016">MANFKLSSDMHTNSSTRRCDEWSSEDVKEWLCSNGFRKYSEFLCDMHELDGVALIMLSEEDFRRPPLCETFQVLGDVKRLLAALRKLQIENSDTLKELGIDMTTEEVLHSGSRPIHIHKHYGQKYSCGPVQRSDSTDSPDVSLHPATSRGTCDTCFPPEIWKTLIAAGYMNVVLLVTSFVMVIVHDRVPDMETYPPLPDIFLDNFPTVPWAFILCEYIGMGLMLVLFSTLFIHKHRFIVLRRIFSIGGTVFFLRCISMVITSLSVPGIHLECHEKMYGSLLEQLKRGLEIYAGMGMATQGVRSCGDYMFSGHTCVLTLLNFFITECRFSALMFTG</sequence>
<evidence type="ECO:0000256" key="1">
    <source>
        <dbReference type="ARBA" id="ARBA00004141"/>
    </source>
</evidence>
<evidence type="ECO:0000259" key="10">
    <source>
        <dbReference type="PROSITE" id="PS50105"/>
    </source>
</evidence>
<keyword evidence="8 9" id="KW-0472">Membrane</keyword>
<evidence type="ECO:0000256" key="7">
    <source>
        <dbReference type="ARBA" id="ARBA00023098"/>
    </source>
</evidence>
<evidence type="ECO:0000256" key="2">
    <source>
        <dbReference type="ARBA" id="ARBA00005441"/>
    </source>
</evidence>
<keyword evidence="4 9" id="KW-0812">Transmembrane</keyword>
<organism evidence="11 12">
    <name type="scientific">Priapulus caudatus</name>
    <name type="common">Priapulid worm</name>
    <dbReference type="NCBI Taxonomy" id="37621"/>
    <lineage>
        <taxon>Eukaryota</taxon>
        <taxon>Metazoa</taxon>
        <taxon>Ecdysozoa</taxon>
        <taxon>Scalidophora</taxon>
        <taxon>Priapulida</taxon>
        <taxon>Priapulimorpha</taxon>
        <taxon>Priapulimorphida</taxon>
        <taxon>Priapulidae</taxon>
        <taxon>Priapulus</taxon>
    </lineage>
</organism>
<dbReference type="Proteomes" id="UP000695022">
    <property type="component" value="Unplaced"/>
</dbReference>
<keyword evidence="5" id="KW-0746">Sphingolipid metabolism</keyword>
<dbReference type="Pfam" id="PF14360">
    <property type="entry name" value="PAP2_C"/>
    <property type="match status" value="1"/>
</dbReference>
<dbReference type="PROSITE" id="PS50105">
    <property type="entry name" value="SAM_DOMAIN"/>
    <property type="match status" value="1"/>
</dbReference>
<protein>
    <submittedName>
        <fullName evidence="12">Sphingomyelin synthase-related protein 1-like</fullName>
    </submittedName>
</protein>
<feature type="transmembrane region" description="Helical" evidence="9">
    <location>
        <begin position="169"/>
        <end position="188"/>
    </location>
</feature>
<reference evidence="12" key="1">
    <citation type="submission" date="2025-08" db="UniProtKB">
        <authorList>
            <consortium name="RefSeq"/>
        </authorList>
    </citation>
    <scope>IDENTIFICATION</scope>
</reference>
<dbReference type="RefSeq" id="XP_014667276.1">
    <property type="nucleotide sequence ID" value="XM_014811790.1"/>
</dbReference>
<dbReference type="Pfam" id="PF00536">
    <property type="entry name" value="SAM_1"/>
    <property type="match status" value="1"/>
</dbReference>
<gene>
    <name evidence="12" type="primary">LOC106808885</name>
</gene>
<evidence type="ECO:0000256" key="5">
    <source>
        <dbReference type="ARBA" id="ARBA00022919"/>
    </source>
</evidence>
<keyword evidence="6 9" id="KW-1133">Transmembrane helix</keyword>